<organism evidence="2 3">
    <name type="scientific">Metasolibacillus meyeri</name>
    <dbReference type="NCBI Taxonomy" id="1071052"/>
    <lineage>
        <taxon>Bacteria</taxon>
        <taxon>Bacillati</taxon>
        <taxon>Bacillota</taxon>
        <taxon>Bacilli</taxon>
        <taxon>Bacillales</taxon>
        <taxon>Caryophanaceae</taxon>
        <taxon>Metasolibacillus</taxon>
    </lineage>
</organism>
<gene>
    <name evidence="2" type="ORF">P9B03_04215</name>
</gene>
<dbReference type="InterPro" id="IPR000182">
    <property type="entry name" value="GNAT_dom"/>
</dbReference>
<name>A0AAW9NGG2_9BACL</name>
<dbReference type="EMBL" id="JARSFG010000005">
    <property type="protein sequence ID" value="MEC1177679.1"/>
    <property type="molecule type" value="Genomic_DNA"/>
</dbReference>
<dbReference type="AlphaFoldDB" id="A0AAW9NGG2"/>
<protein>
    <submittedName>
        <fullName evidence="2">GNAT family N-acetyltransferase</fullName>
    </submittedName>
</protein>
<evidence type="ECO:0000313" key="2">
    <source>
        <dbReference type="EMBL" id="MEC1177679.1"/>
    </source>
</evidence>
<dbReference type="Proteomes" id="UP001344888">
    <property type="component" value="Unassembled WGS sequence"/>
</dbReference>
<keyword evidence="3" id="KW-1185">Reference proteome</keyword>
<dbReference type="PANTHER" id="PTHR43415">
    <property type="entry name" value="SPERMIDINE N(1)-ACETYLTRANSFERASE"/>
    <property type="match status" value="1"/>
</dbReference>
<proteinExistence type="predicted"/>
<reference evidence="2 3" key="1">
    <citation type="submission" date="2023-03" db="EMBL/GenBank/DDBJ databases">
        <title>Bacillus Genome Sequencing.</title>
        <authorList>
            <person name="Dunlap C."/>
        </authorList>
    </citation>
    <scope>NUCLEOTIDE SEQUENCE [LARGE SCALE GENOMIC DNA]</scope>
    <source>
        <strain evidence="2 3">B-59205</strain>
    </source>
</reference>
<evidence type="ECO:0000313" key="3">
    <source>
        <dbReference type="Proteomes" id="UP001344888"/>
    </source>
</evidence>
<evidence type="ECO:0000259" key="1">
    <source>
        <dbReference type="PROSITE" id="PS51186"/>
    </source>
</evidence>
<dbReference type="SUPFAM" id="SSF55729">
    <property type="entry name" value="Acyl-CoA N-acyltransferases (Nat)"/>
    <property type="match status" value="1"/>
</dbReference>
<accession>A0AAW9NGG2</accession>
<dbReference type="InterPro" id="IPR016181">
    <property type="entry name" value="Acyl_CoA_acyltransferase"/>
</dbReference>
<dbReference type="Pfam" id="PF13302">
    <property type="entry name" value="Acetyltransf_3"/>
    <property type="match status" value="1"/>
</dbReference>
<dbReference type="PANTHER" id="PTHR43415:SF3">
    <property type="entry name" value="GNAT-FAMILY ACETYLTRANSFERASE"/>
    <property type="match status" value="1"/>
</dbReference>
<dbReference type="PROSITE" id="PS51186">
    <property type="entry name" value="GNAT"/>
    <property type="match status" value="1"/>
</dbReference>
<dbReference type="RefSeq" id="WP_326122123.1">
    <property type="nucleotide sequence ID" value="NZ_JARSFG010000005.1"/>
</dbReference>
<dbReference type="GO" id="GO:0016747">
    <property type="term" value="F:acyltransferase activity, transferring groups other than amino-acyl groups"/>
    <property type="evidence" value="ECO:0007669"/>
    <property type="project" value="InterPro"/>
</dbReference>
<feature type="domain" description="N-acetyltransferase" evidence="1">
    <location>
        <begin position="4"/>
        <end position="161"/>
    </location>
</feature>
<sequence>MNTLKLRPLQQADFPYVLAWSKDTEFCAASSWEIEREEGELVAWWERCIHLNNPTFVRLGIEYQEKLIGYADLAEIHHHQAEIGITIGERKLWGRGLGTKVVQQLMQYGVEKLHITLFLGETHATNIGSQKMLEKLGFKEISRNGSELYCNEKVALIQYEYHV</sequence>
<comment type="caution">
    <text evidence="2">The sequence shown here is derived from an EMBL/GenBank/DDBJ whole genome shotgun (WGS) entry which is preliminary data.</text>
</comment>
<dbReference type="Gene3D" id="3.40.630.30">
    <property type="match status" value="1"/>
</dbReference>